<feature type="domain" description="GIY-YIG" evidence="1">
    <location>
        <begin position="30"/>
        <end position="142"/>
    </location>
</feature>
<dbReference type="Gene3D" id="3.40.1440.10">
    <property type="entry name" value="GIY-YIG endonuclease"/>
    <property type="match status" value="1"/>
</dbReference>
<proteinExistence type="predicted"/>
<accession>A0ABP9QUA3</accession>
<reference evidence="3" key="1">
    <citation type="journal article" date="2019" name="Int. J. Syst. Evol. Microbiol.">
        <title>The Global Catalogue of Microorganisms (GCM) 10K type strain sequencing project: providing services to taxonomists for standard genome sequencing and annotation.</title>
        <authorList>
            <consortium name="The Broad Institute Genomics Platform"/>
            <consortium name="The Broad Institute Genome Sequencing Center for Infectious Disease"/>
            <person name="Wu L."/>
            <person name="Ma J."/>
        </authorList>
    </citation>
    <scope>NUCLEOTIDE SEQUENCE [LARGE SCALE GENOMIC DNA]</scope>
    <source>
        <strain evidence="3">JCM 18715</strain>
    </source>
</reference>
<evidence type="ECO:0000313" key="3">
    <source>
        <dbReference type="Proteomes" id="UP001500547"/>
    </source>
</evidence>
<evidence type="ECO:0000313" key="2">
    <source>
        <dbReference type="EMBL" id="GAA5167590.1"/>
    </source>
</evidence>
<sequence length="146" mass="16488">MSVPAWFSALRWSDAVKIEDLRQNRGLLPRKAGIYVFTNYDFALEKNTGVLYVGKAGLSLYQRVQSYLADPTDVQIFSRRSGGTRVSSTLKHPGKAQLLVEVAQRMNLGCVPCGIWVRWLVKTAPEVLEDDLIKYLQPAFNTKQLK</sequence>
<dbReference type="RefSeq" id="WP_345533497.1">
    <property type="nucleotide sequence ID" value="NZ_BAABLD010000008.1"/>
</dbReference>
<evidence type="ECO:0000259" key="1">
    <source>
        <dbReference type="PROSITE" id="PS50164"/>
    </source>
</evidence>
<organism evidence="2 3">
    <name type="scientific">Viridibacterium curvum</name>
    <dbReference type="NCBI Taxonomy" id="1101404"/>
    <lineage>
        <taxon>Bacteria</taxon>
        <taxon>Pseudomonadati</taxon>
        <taxon>Pseudomonadota</taxon>
        <taxon>Betaproteobacteria</taxon>
        <taxon>Rhodocyclales</taxon>
        <taxon>Rhodocyclaceae</taxon>
        <taxon>Viridibacterium</taxon>
    </lineage>
</organism>
<dbReference type="PROSITE" id="PS50164">
    <property type="entry name" value="GIY_YIG"/>
    <property type="match status" value="1"/>
</dbReference>
<dbReference type="InterPro" id="IPR000305">
    <property type="entry name" value="GIY-YIG_endonuc"/>
</dbReference>
<gene>
    <name evidence="2" type="ORF">GCM10025770_26490</name>
</gene>
<keyword evidence="3" id="KW-1185">Reference proteome</keyword>
<name>A0ABP9QUA3_9RHOO</name>
<dbReference type="EMBL" id="BAABLD010000008">
    <property type="protein sequence ID" value="GAA5167590.1"/>
    <property type="molecule type" value="Genomic_DNA"/>
</dbReference>
<dbReference type="InterPro" id="IPR035901">
    <property type="entry name" value="GIY-YIG_endonuc_sf"/>
</dbReference>
<dbReference type="Proteomes" id="UP001500547">
    <property type="component" value="Unassembled WGS sequence"/>
</dbReference>
<protein>
    <recommendedName>
        <fullName evidence="1">GIY-YIG domain-containing protein</fullName>
    </recommendedName>
</protein>
<dbReference type="SMART" id="SM00465">
    <property type="entry name" value="GIYc"/>
    <property type="match status" value="1"/>
</dbReference>
<comment type="caution">
    <text evidence="2">The sequence shown here is derived from an EMBL/GenBank/DDBJ whole genome shotgun (WGS) entry which is preliminary data.</text>
</comment>